<keyword evidence="2" id="KW-1185">Reference proteome</keyword>
<accession>A0A233SMC0</accession>
<dbReference type="EMBL" id="MCGQ01000010">
    <property type="protein sequence ID" value="OXY96795.1"/>
    <property type="molecule type" value="Genomic_DNA"/>
</dbReference>
<name>A0A233SMC0_STRDA</name>
<evidence type="ECO:0000313" key="1">
    <source>
        <dbReference type="EMBL" id="OXY96795.1"/>
    </source>
</evidence>
<gene>
    <name evidence="1" type="ORF">BEK98_11310</name>
</gene>
<comment type="caution">
    <text evidence="1">The sequence shown here is derived from an EMBL/GenBank/DDBJ whole genome shotgun (WGS) entry which is preliminary data.</text>
</comment>
<dbReference type="AlphaFoldDB" id="A0A233SMC0"/>
<evidence type="ECO:0000313" key="2">
    <source>
        <dbReference type="Proteomes" id="UP000215483"/>
    </source>
</evidence>
<protein>
    <submittedName>
        <fullName evidence="1">Uncharacterized protein</fullName>
    </submittedName>
</protein>
<reference evidence="1 2" key="1">
    <citation type="submission" date="2016-07" db="EMBL/GenBank/DDBJ databases">
        <title>Draft genome of Streptomyces diastatochromogenes.</title>
        <authorList>
            <person name="Podduturi R."/>
            <person name="Lukassen M.B."/>
            <person name="Clausen N."/>
            <person name="Nielsen J.L."/>
            <person name="Jorgensen N.O."/>
        </authorList>
    </citation>
    <scope>NUCLEOTIDE SEQUENCE [LARGE SCALE GENOMIC DNA]</scope>
    <source>
        <strain evidence="1 2">DSM 40608</strain>
    </source>
</reference>
<dbReference type="Proteomes" id="UP000215483">
    <property type="component" value="Unassembled WGS sequence"/>
</dbReference>
<proteinExistence type="predicted"/>
<organism evidence="1 2">
    <name type="scientific">Streptomyces diastatochromogenes</name>
    <dbReference type="NCBI Taxonomy" id="42236"/>
    <lineage>
        <taxon>Bacteria</taxon>
        <taxon>Bacillati</taxon>
        <taxon>Actinomycetota</taxon>
        <taxon>Actinomycetes</taxon>
        <taxon>Kitasatosporales</taxon>
        <taxon>Streptomycetaceae</taxon>
        <taxon>Streptomyces</taxon>
    </lineage>
</organism>
<sequence length="77" mass="8263">MLATLAEPSCHQAQNKATTDRQQEWYQCWAHPDSLVGLAFVTAVQASASGEPGDSSAMGSWHSDAIAHHLAQHCLFG</sequence>